<dbReference type="InParanoid" id="A0A4R5C7U1"/>
<proteinExistence type="predicted"/>
<dbReference type="RefSeq" id="WP_131901903.1">
    <property type="nucleotide sequence ID" value="NZ_SMKZ01000087.1"/>
</dbReference>
<gene>
    <name evidence="2" type="ORF">E1269_30845</name>
</gene>
<reference evidence="2 3" key="1">
    <citation type="submission" date="2019-03" db="EMBL/GenBank/DDBJ databases">
        <title>Draft genome sequences of novel Actinobacteria.</title>
        <authorList>
            <person name="Sahin N."/>
            <person name="Ay H."/>
            <person name="Saygin H."/>
        </authorList>
    </citation>
    <scope>NUCLEOTIDE SEQUENCE [LARGE SCALE GENOMIC DNA]</scope>
    <source>
        <strain evidence="2 3">5K138</strain>
    </source>
</reference>
<accession>A0A4R5C7U1</accession>
<sequence>MLDDCFTKEALFARRDYVEDNPDVALAVACANLEANAWFHDDPDAWVDLAVETLADAMLDNGDIAQTDEPLGALGCASRGQERGSSSTQPHEPRAWSLLS</sequence>
<comment type="caution">
    <text evidence="2">The sequence shown here is derived from an EMBL/GenBank/DDBJ whole genome shotgun (WGS) entry which is preliminary data.</text>
</comment>
<name>A0A4R5C7U1_9ACTN</name>
<keyword evidence="3" id="KW-1185">Reference proteome</keyword>
<evidence type="ECO:0000313" key="2">
    <source>
        <dbReference type="EMBL" id="TDD95881.1"/>
    </source>
</evidence>
<organism evidence="2 3">
    <name type="scientific">Jiangella asiatica</name>
    <dbReference type="NCBI Taxonomy" id="2530372"/>
    <lineage>
        <taxon>Bacteria</taxon>
        <taxon>Bacillati</taxon>
        <taxon>Actinomycetota</taxon>
        <taxon>Actinomycetes</taxon>
        <taxon>Jiangellales</taxon>
        <taxon>Jiangellaceae</taxon>
        <taxon>Jiangella</taxon>
    </lineage>
</organism>
<dbReference type="Gene3D" id="3.40.190.10">
    <property type="entry name" value="Periplasmic binding protein-like II"/>
    <property type="match status" value="1"/>
</dbReference>
<evidence type="ECO:0000256" key="1">
    <source>
        <dbReference type="SAM" id="MobiDB-lite"/>
    </source>
</evidence>
<dbReference type="OrthoDB" id="8892982at2"/>
<evidence type="ECO:0000313" key="3">
    <source>
        <dbReference type="Proteomes" id="UP000294739"/>
    </source>
</evidence>
<dbReference type="AlphaFoldDB" id="A0A4R5C7U1"/>
<dbReference type="Proteomes" id="UP000294739">
    <property type="component" value="Unassembled WGS sequence"/>
</dbReference>
<dbReference type="EMBL" id="SMKZ01000087">
    <property type="protein sequence ID" value="TDD95881.1"/>
    <property type="molecule type" value="Genomic_DNA"/>
</dbReference>
<feature type="region of interest" description="Disordered" evidence="1">
    <location>
        <begin position="70"/>
        <end position="100"/>
    </location>
</feature>
<protein>
    <submittedName>
        <fullName evidence="2">Uncharacterized protein</fullName>
    </submittedName>
</protein>